<dbReference type="eggNOG" id="KOG0017">
    <property type="taxonomic scope" value="Eukaryota"/>
</dbReference>
<keyword evidence="2" id="KW-1185">Reference proteome</keyword>
<name>B9N184_POPTR</name>
<evidence type="ECO:0008006" key="3">
    <source>
        <dbReference type="Google" id="ProtNLM"/>
    </source>
</evidence>
<evidence type="ECO:0000313" key="1">
    <source>
        <dbReference type="EMBL" id="PNT55599.1"/>
    </source>
</evidence>
<dbReference type="InParanoid" id="B9N184"/>
<protein>
    <recommendedName>
        <fullName evidence="3">Reverse transcriptase RNase H-like domain-containing protein</fullName>
    </recommendedName>
</protein>
<evidence type="ECO:0000313" key="2">
    <source>
        <dbReference type="Proteomes" id="UP000006729"/>
    </source>
</evidence>
<reference evidence="1 2" key="1">
    <citation type="journal article" date="2006" name="Science">
        <title>The genome of black cottonwood, Populus trichocarpa (Torr. &amp; Gray).</title>
        <authorList>
            <person name="Tuskan G.A."/>
            <person name="Difazio S."/>
            <person name="Jansson S."/>
            <person name="Bohlmann J."/>
            <person name="Grigoriev I."/>
            <person name="Hellsten U."/>
            <person name="Putnam N."/>
            <person name="Ralph S."/>
            <person name="Rombauts S."/>
            <person name="Salamov A."/>
            <person name="Schein J."/>
            <person name="Sterck L."/>
            <person name="Aerts A."/>
            <person name="Bhalerao R.R."/>
            <person name="Bhalerao R.P."/>
            <person name="Blaudez D."/>
            <person name="Boerjan W."/>
            <person name="Brun A."/>
            <person name="Brunner A."/>
            <person name="Busov V."/>
            <person name="Campbell M."/>
            <person name="Carlson J."/>
            <person name="Chalot M."/>
            <person name="Chapman J."/>
            <person name="Chen G.L."/>
            <person name="Cooper D."/>
            <person name="Coutinho P.M."/>
            <person name="Couturier J."/>
            <person name="Covert S."/>
            <person name="Cronk Q."/>
            <person name="Cunningham R."/>
            <person name="Davis J."/>
            <person name="Degroeve S."/>
            <person name="Dejardin A."/>
            <person name="Depamphilis C."/>
            <person name="Detter J."/>
            <person name="Dirks B."/>
            <person name="Dubchak I."/>
            <person name="Duplessis S."/>
            <person name="Ehlting J."/>
            <person name="Ellis B."/>
            <person name="Gendler K."/>
            <person name="Goodstein D."/>
            <person name="Gribskov M."/>
            <person name="Grimwood J."/>
            <person name="Groover A."/>
            <person name="Gunter L."/>
            <person name="Hamberger B."/>
            <person name="Heinze B."/>
            <person name="Helariutta Y."/>
            <person name="Henrissat B."/>
            <person name="Holligan D."/>
            <person name="Holt R."/>
            <person name="Huang W."/>
            <person name="Islam-Faridi N."/>
            <person name="Jones S."/>
            <person name="Jones-Rhoades M."/>
            <person name="Jorgensen R."/>
            <person name="Joshi C."/>
            <person name="Kangasjarvi J."/>
            <person name="Karlsson J."/>
            <person name="Kelleher C."/>
            <person name="Kirkpatrick R."/>
            <person name="Kirst M."/>
            <person name="Kohler A."/>
            <person name="Kalluri U."/>
            <person name="Larimer F."/>
            <person name="Leebens-Mack J."/>
            <person name="Leple J.C."/>
            <person name="Locascio P."/>
            <person name="Lou Y."/>
            <person name="Lucas S."/>
            <person name="Martin F."/>
            <person name="Montanini B."/>
            <person name="Napoli C."/>
            <person name="Nelson D.R."/>
            <person name="Nelson C."/>
            <person name="Nieminen K."/>
            <person name="Nilsson O."/>
            <person name="Pereda V."/>
            <person name="Peter G."/>
            <person name="Philippe R."/>
            <person name="Pilate G."/>
            <person name="Poliakov A."/>
            <person name="Razumovskaya J."/>
            <person name="Richardson P."/>
            <person name="Rinaldi C."/>
            <person name="Ritland K."/>
            <person name="Rouze P."/>
            <person name="Ryaboy D."/>
            <person name="Schmutz J."/>
            <person name="Schrader J."/>
            <person name="Segerman B."/>
            <person name="Shin H."/>
            <person name="Siddiqui A."/>
            <person name="Sterky F."/>
            <person name="Terry A."/>
            <person name="Tsai C.J."/>
            <person name="Uberbacher E."/>
            <person name="Unneberg P."/>
            <person name="Vahala J."/>
            <person name="Wall K."/>
            <person name="Wessler S."/>
            <person name="Yang G."/>
            <person name="Yin T."/>
            <person name="Douglas C."/>
            <person name="Marra M."/>
            <person name="Sandberg G."/>
            <person name="Van de Peer Y."/>
            <person name="Rokhsar D."/>
        </authorList>
    </citation>
    <scope>NUCLEOTIDE SEQUENCE [LARGE SCALE GENOMIC DNA]</scope>
    <source>
        <strain evidence="2">cv. Nisqually</strain>
    </source>
</reference>
<accession>B9N184</accession>
<dbReference type="PANTHER" id="PTHR48475">
    <property type="entry name" value="RIBONUCLEASE H"/>
    <property type="match status" value="1"/>
</dbReference>
<dbReference type="PANTHER" id="PTHR48475:SF2">
    <property type="entry name" value="RIBONUCLEASE H"/>
    <property type="match status" value="1"/>
</dbReference>
<dbReference type="AlphaFoldDB" id="B9N184"/>
<dbReference type="HOGENOM" id="CLU_1889308_0_0_1"/>
<sequence>MSSINPTMTSHRLNISSSFFLVRKLKPYFQACQVIVLTDLPLRQILYKPGLSGYLVKWAIEMGEYGLQYQLRTTIKGQSLANIIAKCSFTKPSLLEIKTEVAKNQFPTDPWMLHIDEESNTNGSGAWLMLNSHWA</sequence>
<organism evidence="1 2">
    <name type="scientific">Populus trichocarpa</name>
    <name type="common">Western balsam poplar</name>
    <name type="synonym">Populus balsamifera subsp. trichocarpa</name>
    <dbReference type="NCBI Taxonomy" id="3694"/>
    <lineage>
        <taxon>Eukaryota</taxon>
        <taxon>Viridiplantae</taxon>
        <taxon>Streptophyta</taxon>
        <taxon>Embryophyta</taxon>
        <taxon>Tracheophyta</taxon>
        <taxon>Spermatophyta</taxon>
        <taxon>Magnoliopsida</taxon>
        <taxon>eudicotyledons</taxon>
        <taxon>Gunneridae</taxon>
        <taxon>Pentapetalae</taxon>
        <taxon>rosids</taxon>
        <taxon>fabids</taxon>
        <taxon>Malpighiales</taxon>
        <taxon>Salicaceae</taxon>
        <taxon>Saliceae</taxon>
        <taxon>Populus</taxon>
    </lineage>
</organism>
<dbReference type="EMBL" id="CM009290">
    <property type="protein sequence ID" value="PNT55599.1"/>
    <property type="molecule type" value="Genomic_DNA"/>
</dbReference>
<gene>
    <name evidence="1" type="ORF">POPTR_001G201200</name>
</gene>
<proteinExistence type="predicted"/>
<dbReference type="Proteomes" id="UP000006729">
    <property type="component" value="Chromosome 1"/>
</dbReference>